<dbReference type="InterPro" id="IPR001830">
    <property type="entry name" value="Glyco_trans_20"/>
</dbReference>
<reference evidence="2" key="1">
    <citation type="submission" date="2021-03" db="EMBL/GenBank/DDBJ databases">
        <authorList>
            <person name="Li Z."/>
            <person name="Yang C."/>
        </authorList>
    </citation>
    <scope>NUCLEOTIDE SEQUENCE</scope>
    <source>
        <strain evidence="2">Dzin_1.0</strain>
        <tissue evidence="2">Leaf</tissue>
    </source>
</reference>
<organism evidence="2 3">
    <name type="scientific">Dioscorea zingiberensis</name>
    <dbReference type="NCBI Taxonomy" id="325984"/>
    <lineage>
        <taxon>Eukaryota</taxon>
        <taxon>Viridiplantae</taxon>
        <taxon>Streptophyta</taxon>
        <taxon>Embryophyta</taxon>
        <taxon>Tracheophyta</taxon>
        <taxon>Spermatophyta</taxon>
        <taxon>Magnoliopsida</taxon>
        <taxon>Liliopsida</taxon>
        <taxon>Dioscoreales</taxon>
        <taxon>Dioscoreaceae</taxon>
        <taxon>Dioscorea</taxon>
    </lineage>
</organism>
<evidence type="ECO:0000313" key="2">
    <source>
        <dbReference type="EMBL" id="KAJ0984975.1"/>
    </source>
</evidence>
<accession>A0A9D5HPZ7</accession>
<dbReference type="PANTHER" id="PTHR10788">
    <property type="entry name" value="TREHALOSE-6-PHOSPHATE SYNTHASE"/>
    <property type="match status" value="1"/>
</dbReference>
<dbReference type="AlphaFoldDB" id="A0A9D5HPZ7"/>
<comment type="caution">
    <text evidence="2">The sequence shown here is derived from an EMBL/GenBank/DDBJ whole genome shotgun (WGS) entry which is preliminary data.</text>
</comment>
<dbReference type="GO" id="GO:0005829">
    <property type="term" value="C:cytosol"/>
    <property type="evidence" value="ECO:0007669"/>
    <property type="project" value="TreeGrafter"/>
</dbReference>
<dbReference type="SUPFAM" id="SSF56784">
    <property type="entry name" value="HAD-like"/>
    <property type="match status" value="1"/>
</dbReference>
<dbReference type="Gene3D" id="3.40.50.1000">
    <property type="entry name" value="HAD superfamily/HAD-like"/>
    <property type="match status" value="1"/>
</dbReference>
<gene>
    <name evidence="2" type="ORF">J5N97_003331</name>
</gene>
<evidence type="ECO:0000313" key="3">
    <source>
        <dbReference type="Proteomes" id="UP001085076"/>
    </source>
</evidence>
<dbReference type="InterPro" id="IPR003337">
    <property type="entry name" value="Trehalose_PPase"/>
</dbReference>
<proteinExistence type="inferred from homology"/>
<comment type="similarity">
    <text evidence="1">In the N-terminal section; belongs to the glycosyltransferase 20 family.</text>
</comment>
<keyword evidence="3" id="KW-1185">Reference proteome</keyword>
<dbReference type="GO" id="GO:0005992">
    <property type="term" value="P:trehalose biosynthetic process"/>
    <property type="evidence" value="ECO:0007669"/>
    <property type="project" value="InterPro"/>
</dbReference>
<dbReference type="Pfam" id="PF02358">
    <property type="entry name" value="Trehalose_PPase"/>
    <property type="match status" value="1"/>
</dbReference>
<protein>
    <submittedName>
        <fullName evidence="2">Uncharacterized protein</fullName>
    </submittedName>
</protein>
<dbReference type="OrthoDB" id="755951at2759"/>
<evidence type="ECO:0000256" key="1">
    <source>
        <dbReference type="ARBA" id="ARBA00005409"/>
    </source>
</evidence>
<dbReference type="PANTHER" id="PTHR10788:SF46">
    <property type="entry name" value="ALPHA,ALPHA-TREHALOSE-PHOSPHATE SYNTHASE [UDP-FORMING] 11-RELATED"/>
    <property type="match status" value="1"/>
</dbReference>
<reference evidence="2" key="2">
    <citation type="journal article" date="2022" name="Hortic Res">
        <title>The genome of Dioscorea zingiberensis sheds light on the biosynthesis, origin and evolution of the medicinally important diosgenin saponins.</title>
        <authorList>
            <person name="Li Y."/>
            <person name="Tan C."/>
            <person name="Li Z."/>
            <person name="Guo J."/>
            <person name="Li S."/>
            <person name="Chen X."/>
            <person name="Wang C."/>
            <person name="Dai X."/>
            <person name="Yang H."/>
            <person name="Song W."/>
            <person name="Hou L."/>
            <person name="Xu J."/>
            <person name="Tong Z."/>
            <person name="Xu A."/>
            <person name="Yuan X."/>
            <person name="Wang W."/>
            <person name="Yang Q."/>
            <person name="Chen L."/>
            <person name="Sun Z."/>
            <person name="Wang K."/>
            <person name="Pan B."/>
            <person name="Chen J."/>
            <person name="Bao Y."/>
            <person name="Liu F."/>
            <person name="Qi X."/>
            <person name="Gang D.R."/>
            <person name="Wen J."/>
            <person name="Li J."/>
        </authorList>
    </citation>
    <scope>NUCLEOTIDE SEQUENCE</scope>
    <source>
        <strain evidence="2">Dzin_1.0</strain>
    </source>
</reference>
<dbReference type="Proteomes" id="UP001085076">
    <property type="component" value="Miscellaneous, Linkage group lg01"/>
</dbReference>
<dbReference type="FunFam" id="3.40.50.1000:FF:000054">
    <property type="entry name" value="alpha,alpha-trehalose-phosphate synthase [UDP-forming] 6"/>
    <property type="match status" value="1"/>
</dbReference>
<dbReference type="InterPro" id="IPR036412">
    <property type="entry name" value="HAD-like_sf"/>
</dbReference>
<name>A0A9D5HPZ7_9LILI</name>
<dbReference type="EMBL" id="JAGGNH010000001">
    <property type="protein sequence ID" value="KAJ0984975.1"/>
    <property type="molecule type" value="Genomic_DNA"/>
</dbReference>
<dbReference type="InterPro" id="IPR023214">
    <property type="entry name" value="HAD_sf"/>
</dbReference>
<dbReference type="GO" id="GO:0004805">
    <property type="term" value="F:trehalose-phosphatase activity"/>
    <property type="evidence" value="ECO:0007669"/>
    <property type="project" value="TreeGrafter"/>
</dbReference>
<sequence>MRSITSMSAPMMLLTGLVLFDQDLQRACKDHYLKRCWGIGFGLSFRVVALGPNFRRLSVEHIASAHRRTSSRLILLDYDGTMMPQPSISNTPSDEVISVLNGLSADPKNVVFVVSGRGKDSLSKWFASCEKLGISAEHGYFTRWSRDSPWESCMIPADFDWKKDRRACDETLYRGNGWLLY</sequence>